<sequence>MIQKRIPATGIAGLLLGLTLQSTVPVMAQQQQSPWDRIAARPSTLGLDKGIQEYTSGAFILKLVNGSQTAAGLVLNTEKDFDYTPSDRLKGRDKDGLYHLGDINLQVKTSGSNEWLKLSSAKKRNTVQSLPASGNVLAAADLSNTIDEKSPITIKRYWEKINNGIQLRFELTNKTNQPVEIGALGIPMIFNNILEGKNLDQAHKHNVFFDPYIGKDAGYLQVNRLHGKGVSLLVLPGENASFEAYNPLNDDPSPRGIVFEGFHEWLIYSKAFADKEWKNADPWNTPTSVTLAPGQKKSYALKFVLSPSIKAIEQTLLNHQRPVAVGLPGYVIPSNVSVRLQLKHNKAIKSIKAEPANALQITKGKTTPNGWATYHITGNNWGRARVTVTYADGLTQTINYKVIKPEAETVSDLGHFLTTEQWYDNKNDAFKRAPSVITYDYDKKAPVTQENRAWFAGLSDEAGAASWLAAMMKQYVQPDSKEIDKLKRFVHETLSGRIQLTEGPKKYGVVKSLFYYEPDSMPKGTYDTSLNWKVWSAWPKKEADNVGRSYNYPHVAAAHWVMYRLARNYKGLVTEHEWKKYLEDAFQTAIAMVRLAPYYAQFGQMEGSIFVYILKDLKREGLTYQAMELETAMRKRADHWRTLNYPFGSEMPWDSTGQEEVYLWSSYFGYDDKADVTLNAILAYMPTLPHWGYNGSARRYWDFVYGGKLSRIERQLHHYGSALNAIPVIAAYKDKPDDLYLLRTGHAGTLGALANITQDGFGPAAFHSYPSTLAIDGISGDYGSGFYGYAVNSATFITQHPEFGWLAFSGNLSQKGNWINTTITTAGKSRVFIAPVGVWLQLDAGRFDEVSYNTKTGEIKATLLPANEFTPAAYLRVENSKGEASAYKVNHYQKEERGTYNIPLATNNTTISLTR</sequence>
<keyword evidence="1" id="KW-0732">Signal</keyword>
<organism evidence="2 3">
    <name type="scientific">Terrimonas rubra</name>
    <dbReference type="NCBI Taxonomy" id="1035890"/>
    <lineage>
        <taxon>Bacteria</taxon>
        <taxon>Pseudomonadati</taxon>
        <taxon>Bacteroidota</taxon>
        <taxon>Chitinophagia</taxon>
        <taxon>Chitinophagales</taxon>
        <taxon>Chitinophagaceae</taxon>
        <taxon>Terrimonas</taxon>
    </lineage>
</organism>
<reference evidence="3" key="1">
    <citation type="journal article" date="2019" name="Int. J. Syst. Evol. Microbiol.">
        <title>The Global Catalogue of Microorganisms (GCM) 10K type strain sequencing project: providing services to taxonomists for standard genome sequencing and annotation.</title>
        <authorList>
            <consortium name="The Broad Institute Genomics Platform"/>
            <consortium name="The Broad Institute Genome Sequencing Center for Infectious Disease"/>
            <person name="Wu L."/>
            <person name="Ma J."/>
        </authorList>
    </citation>
    <scope>NUCLEOTIDE SEQUENCE [LARGE SCALE GENOMIC DNA]</scope>
    <source>
        <strain evidence="3">KCTC 23299</strain>
    </source>
</reference>
<feature type="signal peptide" evidence="1">
    <location>
        <begin position="1"/>
        <end position="28"/>
    </location>
</feature>
<dbReference type="EMBL" id="JBHUOZ010000003">
    <property type="protein sequence ID" value="MFD2921839.1"/>
    <property type="molecule type" value="Genomic_DNA"/>
</dbReference>
<evidence type="ECO:0000313" key="3">
    <source>
        <dbReference type="Proteomes" id="UP001597511"/>
    </source>
</evidence>
<gene>
    <name evidence="2" type="ORF">ACFS6H_19120</name>
</gene>
<accession>A0ABW6A8Z5</accession>
<dbReference type="RefSeq" id="WP_386102925.1">
    <property type="nucleotide sequence ID" value="NZ_JBHUOZ010000003.1"/>
</dbReference>
<proteinExistence type="predicted"/>
<evidence type="ECO:0000256" key="1">
    <source>
        <dbReference type="SAM" id="SignalP"/>
    </source>
</evidence>
<dbReference type="Proteomes" id="UP001597511">
    <property type="component" value="Unassembled WGS sequence"/>
</dbReference>
<evidence type="ECO:0000313" key="2">
    <source>
        <dbReference type="EMBL" id="MFD2921839.1"/>
    </source>
</evidence>
<keyword evidence="3" id="KW-1185">Reference proteome</keyword>
<dbReference type="Pfam" id="PF18951">
    <property type="entry name" value="DUF5695"/>
    <property type="match status" value="1"/>
</dbReference>
<name>A0ABW6A8Z5_9BACT</name>
<comment type="caution">
    <text evidence="2">The sequence shown here is derived from an EMBL/GenBank/DDBJ whole genome shotgun (WGS) entry which is preliminary data.</text>
</comment>
<dbReference type="InterPro" id="IPR043750">
    <property type="entry name" value="DUF5695"/>
</dbReference>
<feature type="chain" id="PRO_5046637412" evidence="1">
    <location>
        <begin position="29"/>
        <end position="915"/>
    </location>
</feature>
<protein>
    <submittedName>
        <fullName evidence="2">DUF5695 domain-containing protein</fullName>
    </submittedName>
</protein>